<accession>A0ABD1JD44</accession>
<dbReference type="EC" id="2.7.11.1" evidence="2"/>
<evidence type="ECO:0000256" key="9">
    <source>
        <dbReference type="ARBA" id="ARBA00048679"/>
    </source>
</evidence>
<comment type="catalytic activity">
    <reaction evidence="8">
        <text>L-threonyl-[protein] + ATP = O-phospho-L-threonyl-[protein] + ADP + H(+)</text>
        <dbReference type="Rhea" id="RHEA:46608"/>
        <dbReference type="Rhea" id="RHEA-COMP:11060"/>
        <dbReference type="Rhea" id="RHEA-COMP:11605"/>
        <dbReference type="ChEBI" id="CHEBI:15378"/>
        <dbReference type="ChEBI" id="CHEBI:30013"/>
        <dbReference type="ChEBI" id="CHEBI:30616"/>
        <dbReference type="ChEBI" id="CHEBI:61977"/>
        <dbReference type="ChEBI" id="CHEBI:456216"/>
        <dbReference type="EC" id="2.7.11.1"/>
    </reaction>
</comment>
<dbReference type="PROSITE" id="PS50011">
    <property type="entry name" value="PROTEIN_KINASE_DOM"/>
    <property type="match status" value="1"/>
</dbReference>
<evidence type="ECO:0000256" key="4">
    <source>
        <dbReference type="ARBA" id="ARBA00022679"/>
    </source>
</evidence>
<comment type="caution">
    <text evidence="11">The sequence shown here is derived from an EMBL/GenBank/DDBJ whole genome shotgun (WGS) entry which is preliminary data.</text>
</comment>
<comment type="similarity">
    <text evidence="1">Belongs to the protein kinase superfamily. NEK Ser/Thr protein kinase family. NIMA subfamily.</text>
</comment>
<evidence type="ECO:0000256" key="2">
    <source>
        <dbReference type="ARBA" id="ARBA00012513"/>
    </source>
</evidence>
<dbReference type="Pfam" id="PF00069">
    <property type="entry name" value="Pkinase"/>
    <property type="match status" value="1"/>
</dbReference>
<dbReference type="InterPro" id="IPR011009">
    <property type="entry name" value="Kinase-like_dom_sf"/>
</dbReference>
<proteinExistence type="inferred from homology"/>
<keyword evidence="12" id="KW-1185">Reference proteome</keyword>
<dbReference type="InterPro" id="IPR008271">
    <property type="entry name" value="Ser/Thr_kinase_AS"/>
</dbReference>
<evidence type="ECO:0000256" key="5">
    <source>
        <dbReference type="ARBA" id="ARBA00022741"/>
    </source>
</evidence>
<dbReference type="FunFam" id="1.10.510.10:FF:001071">
    <property type="entry name" value="NIMA related kinase 11"/>
    <property type="match status" value="1"/>
</dbReference>
<keyword evidence="7" id="KW-0067">ATP-binding</keyword>
<sequence>MAGESKVLKEIPIGGLKPDETVQANQEAQLLSQLQHPAILKFYASFVERDSFCIITEYCELPAESSRGDWHRDWHRHPREGQNQGLGCPPGHKKREQDALFPFWVVDKQQGEEVEGLIGCCQRSFLSTLLNPFFLSSSFLSLSLLLFSPPLLSSPPLVPCCPLPLTSRTVTCTDRDLHCKLAELRASGSWLSQAQVTEWLIQLLLGVHYMHQRRILHRDLKAKNIFLKKNIVKIGDFGVSCLLMGSCDLATTFTGTPYYMSPEALSHRGYNAKSDMWSLGCVVYEMCCLAHAFEGHNFLSVVMKIVDGETPTLPERYCAELNTLMQRMLAKDPVSRISATEALKSKYIEENMQVMKHKLSSVTLQDRTAGGKRHAAQILRALQRKVHLQTLKQRSEVQKMTPRERMRLRKLQAADEKARKLKQLAEEQYQENCLRMRELRWRHFQTVSVDVLTDTRDDEVVSPHHPAPPPDTHLPGPAEPVGAEISAQLCQPPKAESIIPEDPLTAEAYYYEDGFESCSEEDGDGATNKVDDDEEDRIKDEDVDVEYDVETEAYDTFHHTCGQDGDLEAMVWHMENILDTEPSVGGEEIQASPRGASHINTSMARSRIQRMREAPHSRGSQASGLELRAVSQRLGQEVFQRVYDYLREARRRKESEVVVKEALGRLVERPSDCFEVDQLLYYEEQLQEAEKGS</sequence>
<evidence type="ECO:0000256" key="7">
    <source>
        <dbReference type="ARBA" id="ARBA00022840"/>
    </source>
</evidence>
<dbReference type="GO" id="GO:0004674">
    <property type="term" value="F:protein serine/threonine kinase activity"/>
    <property type="evidence" value="ECO:0007669"/>
    <property type="project" value="UniProtKB-KW"/>
</dbReference>
<dbReference type="Gene3D" id="1.10.510.10">
    <property type="entry name" value="Transferase(Phosphotransferase) domain 1"/>
    <property type="match status" value="1"/>
</dbReference>
<name>A0ABD1JD44_9TELE</name>
<dbReference type="InterPro" id="IPR000719">
    <property type="entry name" value="Prot_kinase_dom"/>
</dbReference>
<dbReference type="SUPFAM" id="SSF56112">
    <property type="entry name" value="Protein kinase-like (PK-like)"/>
    <property type="match status" value="1"/>
</dbReference>
<dbReference type="Gene3D" id="3.30.200.20">
    <property type="entry name" value="Phosphorylase Kinase, domain 1"/>
    <property type="match status" value="1"/>
</dbReference>
<evidence type="ECO:0000256" key="8">
    <source>
        <dbReference type="ARBA" id="ARBA00047899"/>
    </source>
</evidence>
<dbReference type="PANTHER" id="PTHR44899">
    <property type="entry name" value="CAMK FAMILY PROTEIN KINASE"/>
    <property type="match status" value="1"/>
</dbReference>
<evidence type="ECO:0000256" key="6">
    <source>
        <dbReference type="ARBA" id="ARBA00022777"/>
    </source>
</evidence>
<dbReference type="InterPro" id="IPR051131">
    <property type="entry name" value="NEK_Ser/Thr_kinase_NIMA"/>
</dbReference>
<reference evidence="11 12" key="1">
    <citation type="submission" date="2024-09" db="EMBL/GenBank/DDBJ databases">
        <title>A chromosome-level genome assembly of Gray's grenadier anchovy, Coilia grayii.</title>
        <authorList>
            <person name="Fu Z."/>
        </authorList>
    </citation>
    <scope>NUCLEOTIDE SEQUENCE [LARGE SCALE GENOMIC DNA]</scope>
    <source>
        <strain evidence="11">G4</strain>
        <tissue evidence="11">Muscle</tissue>
    </source>
</reference>
<comment type="catalytic activity">
    <reaction evidence="9">
        <text>L-seryl-[protein] + ATP = O-phospho-L-seryl-[protein] + ADP + H(+)</text>
        <dbReference type="Rhea" id="RHEA:17989"/>
        <dbReference type="Rhea" id="RHEA-COMP:9863"/>
        <dbReference type="Rhea" id="RHEA-COMP:11604"/>
        <dbReference type="ChEBI" id="CHEBI:15378"/>
        <dbReference type="ChEBI" id="CHEBI:29999"/>
        <dbReference type="ChEBI" id="CHEBI:30616"/>
        <dbReference type="ChEBI" id="CHEBI:83421"/>
        <dbReference type="ChEBI" id="CHEBI:456216"/>
        <dbReference type="EC" id="2.7.11.1"/>
    </reaction>
</comment>
<dbReference type="PROSITE" id="PS00108">
    <property type="entry name" value="PROTEIN_KINASE_ST"/>
    <property type="match status" value="1"/>
</dbReference>
<dbReference type="SMART" id="SM00220">
    <property type="entry name" value="S_TKc"/>
    <property type="match status" value="1"/>
</dbReference>
<evidence type="ECO:0000313" key="11">
    <source>
        <dbReference type="EMBL" id="KAL2084676.1"/>
    </source>
</evidence>
<evidence type="ECO:0000313" key="12">
    <source>
        <dbReference type="Proteomes" id="UP001591681"/>
    </source>
</evidence>
<dbReference type="GO" id="GO:0005524">
    <property type="term" value="F:ATP binding"/>
    <property type="evidence" value="ECO:0007669"/>
    <property type="project" value="UniProtKB-KW"/>
</dbReference>
<keyword evidence="4" id="KW-0808">Transferase</keyword>
<gene>
    <name evidence="11" type="ORF">ACEWY4_020194</name>
</gene>
<feature type="domain" description="Protein kinase" evidence="10">
    <location>
        <begin position="1"/>
        <end position="348"/>
    </location>
</feature>
<dbReference type="EMBL" id="JBHFQA010000017">
    <property type="protein sequence ID" value="KAL2084676.1"/>
    <property type="molecule type" value="Genomic_DNA"/>
</dbReference>
<dbReference type="Proteomes" id="UP001591681">
    <property type="component" value="Unassembled WGS sequence"/>
</dbReference>
<evidence type="ECO:0000256" key="3">
    <source>
        <dbReference type="ARBA" id="ARBA00022527"/>
    </source>
</evidence>
<evidence type="ECO:0000259" key="10">
    <source>
        <dbReference type="PROSITE" id="PS50011"/>
    </source>
</evidence>
<keyword evidence="6" id="KW-0418">Kinase</keyword>
<organism evidence="11 12">
    <name type="scientific">Coilia grayii</name>
    <name type="common">Gray's grenadier anchovy</name>
    <dbReference type="NCBI Taxonomy" id="363190"/>
    <lineage>
        <taxon>Eukaryota</taxon>
        <taxon>Metazoa</taxon>
        <taxon>Chordata</taxon>
        <taxon>Craniata</taxon>
        <taxon>Vertebrata</taxon>
        <taxon>Euteleostomi</taxon>
        <taxon>Actinopterygii</taxon>
        <taxon>Neopterygii</taxon>
        <taxon>Teleostei</taxon>
        <taxon>Clupei</taxon>
        <taxon>Clupeiformes</taxon>
        <taxon>Clupeoidei</taxon>
        <taxon>Engraulidae</taxon>
        <taxon>Coilinae</taxon>
        <taxon>Coilia</taxon>
    </lineage>
</organism>
<keyword evidence="5" id="KW-0547">Nucleotide-binding</keyword>
<evidence type="ECO:0000256" key="1">
    <source>
        <dbReference type="ARBA" id="ARBA00010886"/>
    </source>
</evidence>
<keyword evidence="3" id="KW-0723">Serine/threonine-protein kinase</keyword>
<dbReference type="PANTHER" id="PTHR44899:SF8">
    <property type="entry name" value="NIMA-RELATED KINASE 11"/>
    <property type="match status" value="1"/>
</dbReference>
<protein>
    <recommendedName>
        <fullName evidence="2">non-specific serine/threonine protein kinase</fullName>
        <ecNumber evidence="2">2.7.11.1</ecNumber>
    </recommendedName>
</protein>
<dbReference type="AlphaFoldDB" id="A0ABD1JD44"/>